<keyword evidence="6 9" id="KW-1133">Transmembrane helix</keyword>
<evidence type="ECO:0000256" key="4">
    <source>
        <dbReference type="ARBA" id="ARBA00022449"/>
    </source>
</evidence>
<dbReference type="PROSITE" id="PS51201">
    <property type="entry name" value="RCK_N"/>
    <property type="match status" value="1"/>
</dbReference>
<reference evidence="11 12" key="1">
    <citation type="submission" date="2019-04" db="EMBL/GenBank/DDBJ databases">
        <authorList>
            <person name="Hwang J.C."/>
        </authorList>
    </citation>
    <scope>NUCLEOTIDE SEQUENCE [LARGE SCALE GENOMIC DNA]</scope>
    <source>
        <strain evidence="11 12">IMCC35002</strain>
    </source>
</reference>
<keyword evidence="12" id="KW-1185">Reference proteome</keyword>
<keyword evidence="7" id="KW-0406">Ion transport</keyword>
<dbReference type="GO" id="GO:0015297">
    <property type="term" value="F:antiporter activity"/>
    <property type="evidence" value="ECO:0007669"/>
    <property type="project" value="UniProtKB-KW"/>
</dbReference>
<dbReference type="OrthoDB" id="3418949at2"/>
<keyword evidence="8 9" id="KW-0472">Membrane</keyword>
<dbReference type="SUPFAM" id="SSF51735">
    <property type="entry name" value="NAD(P)-binding Rossmann-fold domains"/>
    <property type="match status" value="1"/>
</dbReference>
<dbReference type="EMBL" id="SWCJ01000034">
    <property type="protein sequence ID" value="TKB48816.1"/>
    <property type="molecule type" value="Genomic_DNA"/>
</dbReference>
<dbReference type="GO" id="GO:1902600">
    <property type="term" value="P:proton transmembrane transport"/>
    <property type="evidence" value="ECO:0007669"/>
    <property type="project" value="InterPro"/>
</dbReference>
<keyword evidence="4" id="KW-0050">Antiport</keyword>
<protein>
    <submittedName>
        <fullName evidence="11">Potassium transporter Kef</fullName>
    </submittedName>
</protein>
<evidence type="ECO:0000313" key="12">
    <source>
        <dbReference type="Proteomes" id="UP000305675"/>
    </source>
</evidence>
<dbReference type="Proteomes" id="UP000305675">
    <property type="component" value="Unassembled WGS sequence"/>
</dbReference>
<feature type="transmembrane region" description="Helical" evidence="9">
    <location>
        <begin position="140"/>
        <end position="162"/>
    </location>
</feature>
<dbReference type="AlphaFoldDB" id="A0A4U1BEP8"/>
<feature type="transmembrane region" description="Helical" evidence="9">
    <location>
        <begin position="85"/>
        <end position="105"/>
    </location>
</feature>
<gene>
    <name evidence="11" type="ORF">FCL42_21445</name>
</gene>
<feature type="transmembrane region" description="Helical" evidence="9">
    <location>
        <begin position="271"/>
        <end position="295"/>
    </location>
</feature>
<dbReference type="Gene3D" id="3.40.50.720">
    <property type="entry name" value="NAD(P)-binding Rossmann-like Domain"/>
    <property type="match status" value="1"/>
</dbReference>
<feature type="domain" description="RCK N-terminal" evidence="10">
    <location>
        <begin position="386"/>
        <end position="511"/>
    </location>
</feature>
<dbReference type="PANTHER" id="PTHR42751">
    <property type="entry name" value="SODIUM/HYDROGEN EXCHANGER FAMILY/TRKA DOMAIN PROTEIN"/>
    <property type="match status" value="1"/>
</dbReference>
<organism evidence="11 12">
    <name type="scientific">Ferrimonas aestuarii</name>
    <dbReference type="NCBI Taxonomy" id="2569539"/>
    <lineage>
        <taxon>Bacteria</taxon>
        <taxon>Pseudomonadati</taxon>
        <taxon>Pseudomonadota</taxon>
        <taxon>Gammaproteobacteria</taxon>
        <taxon>Alteromonadales</taxon>
        <taxon>Ferrimonadaceae</taxon>
        <taxon>Ferrimonas</taxon>
    </lineage>
</organism>
<evidence type="ECO:0000256" key="8">
    <source>
        <dbReference type="ARBA" id="ARBA00023136"/>
    </source>
</evidence>
<comment type="caution">
    <text evidence="11">The sequence shown here is derived from an EMBL/GenBank/DDBJ whole genome shotgun (WGS) entry which is preliminary data.</text>
</comment>
<proteinExistence type="inferred from homology"/>
<comment type="similarity">
    <text evidence="2">Belongs to the monovalent cation:proton antiporter 2 (CPA2) transporter (TC 2.A.37) family.</text>
</comment>
<evidence type="ECO:0000313" key="11">
    <source>
        <dbReference type="EMBL" id="TKB48816.1"/>
    </source>
</evidence>
<accession>A0A4U1BEP8</accession>
<evidence type="ECO:0000256" key="6">
    <source>
        <dbReference type="ARBA" id="ARBA00022989"/>
    </source>
</evidence>
<feature type="transmembrane region" description="Helical" evidence="9">
    <location>
        <begin position="332"/>
        <end position="351"/>
    </location>
</feature>
<dbReference type="Pfam" id="PF00999">
    <property type="entry name" value="Na_H_Exchanger"/>
    <property type="match status" value="1"/>
</dbReference>
<name>A0A4U1BEP8_9GAMM</name>
<dbReference type="RefSeq" id="WP_136865454.1">
    <property type="nucleotide sequence ID" value="NZ_SWCJ01000034.1"/>
</dbReference>
<dbReference type="Pfam" id="PF02254">
    <property type="entry name" value="TrkA_N"/>
    <property type="match status" value="1"/>
</dbReference>
<keyword evidence="3" id="KW-0813">Transport</keyword>
<keyword evidence="5 9" id="KW-0812">Transmembrane</keyword>
<dbReference type="InterPro" id="IPR036291">
    <property type="entry name" value="NAD(P)-bd_dom_sf"/>
</dbReference>
<evidence type="ECO:0000256" key="9">
    <source>
        <dbReference type="SAM" id="Phobius"/>
    </source>
</evidence>
<dbReference type="Gene3D" id="1.20.1530.20">
    <property type="match status" value="1"/>
</dbReference>
<feature type="transmembrane region" description="Helical" evidence="9">
    <location>
        <begin position="111"/>
        <end position="128"/>
    </location>
</feature>
<dbReference type="GO" id="GO:0006813">
    <property type="term" value="P:potassium ion transport"/>
    <property type="evidence" value="ECO:0007669"/>
    <property type="project" value="InterPro"/>
</dbReference>
<evidence type="ECO:0000259" key="10">
    <source>
        <dbReference type="PROSITE" id="PS51201"/>
    </source>
</evidence>
<sequence length="532" mass="57219">MDPLLLLIPLILAIGASQIGLPPLIGYLSAGFALYAMGVEQLDFLTPIADLGVLLLLFAIGLKLDLSSLVKGEVWGGASLHSASSVLIAAAIIKLFSFAGIGLFSQIDTEQILILSFALSFSSTVFAIKSLEESGDTQSLYGRTAIGILIMQDIFAVIYLTLSKGVMPSPWALLLLGLPLLRPLLYRLMAKCGHGEMLVLFGLAMALVPGAALFEAVGLKPDLGALILGILLAGHHKSSELSKSLFLFKELFLVAFFLTIGQQGIPSGAELITALSLMLILPIKMALFLLILSLYRFRLRSSVMSTITLGNFSEFGLIVMTAAIATGALDNSWIRIIALTVAFSFLLAAPLTRISEKIYQFLLGSKLSKLQRSPLHIEDQPIDIGKPRVVIFGMGRIGSSAYDTLKDTYGDVILGIDHKQEIIDRHLSENRKAVIGDGTDSDFWDKLVPSGSIDLIVLAMPSHHGNLHTAQLIGESAYRGRVTAIVRYADEEEALKEMGVHSVYNIYQAAGTGLADQVIESLPISITSNPSL</sequence>
<evidence type="ECO:0000256" key="5">
    <source>
        <dbReference type="ARBA" id="ARBA00022692"/>
    </source>
</evidence>
<dbReference type="GO" id="GO:0016020">
    <property type="term" value="C:membrane"/>
    <property type="evidence" value="ECO:0007669"/>
    <property type="project" value="UniProtKB-SubCell"/>
</dbReference>
<evidence type="ECO:0000256" key="7">
    <source>
        <dbReference type="ARBA" id="ARBA00023065"/>
    </source>
</evidence>
<evidence type="ECO:0000256" key="1">
    <source>
        <dbReference type="ARBA" id="ARBA00004141"/>
    </source>
</evidence>
<dbReference type="PANTHER" id="PTHR42751:SF1">
    <property type="entry name" value="CATION_PROTON ANTIPORTER YBAL-RELATED"/>
    <property type="match status" value="1"/>
</dbReference>
<feature type="transmembrane region" description="Helical" evidence="9">
    <location>
        <begin position="197"/>
        <end position="217"/>
    </location>
</feature>
<feature type="transmembrane region" description="Helical" evidence="9">
    <location>
        <begin position="307"/>
        <end position="326"/>
    </location>
</feature>
<comment type="subcellular location">
    <subcellularLocation>
        <location evidence="1">Membrane</location>
        <topology evidence="1">Multi-pass membrane protein</topology>
    </subcellularLocation>
</comment>
<evidence type="ECO:0000256" key="2">
    <source>
        <dbReference type="ARBA" id="ARBA00005551"/>
    </source>
</evidence>
<dbReference type="InterPro" id="IPR006153">
    <property type="entry name" value="Cation/H_exchanger_TM"/>
</dbReference>
<dbReference type="InterPro" id="IPR003148">
    <property type="entry name" value="RCK_N"/>
</dbReference>
<evidence type="ECO:0000256" key="3">
    <source>
        <dbReference type="ARBA" id="ARBA00022448"/>
    </source>
</evidence>
<feature type="transmembrane region" description="Helical" evidence="9">
    <location>
        <begin position="44"/>
        <end position="64"/>
    </location>
</feature>
<feature type="transmembrane region" description="Helical" evidence="9">
    <location>
        <begin position="168"/>
        <end position="185"/>
    </location>
</feature>
<dbReference type="InterPro" id="IPR038770">
    <property type="entry name" value="Na+/solute_symporter_sf"/>
</dbReference>